<dbReference type="GO" id="GO:0000404">
    <property type="term" value="F:heteroduplex DNA loop binding"/>
    <property type="evidence" value="ECO:0007669"/>
    <property type="project" value="EnsemblFungi"/>
</dbReference>
<dbReference type="SMART" id="SM00534">
    <property type="entry name" value="MUTSac"/>
    <property type="match status" value="1"/>
</dbReference>
<organism evidence="11 12">
    <name type="scientific">Pneumocystis carinii (strain B80)</name>
    <name type="common">Rat pneumocystis pneumonia agent</name>
    <name type="synonym">Pneumocystis carinii f. sp. carinii</name>
    <dbReference type="NCBI Taxonomy" id="1408658"/>
    <lineage>
        <taxon>Eukaryota</taxon>
        <taxon>Fungi</taxon>
        <taxon>Dikarya</taxon>
        <taxon>Ascomycota</taxon>
        <taxon>Taphrinomycotina</taxon>
        <taxon>Pneumocystomycetes</taxon>
        <taxon>Pneumocystaceae</taxon>
        <taxon>Pneumocystis</taxon>
    </lineage>
</organism>
<dbReference type="GO" id="GO:0043570">
    <property type="term" value="P:maintenance of DNA repeat elements"/>
    <property type="evidence" value="ECO:0007669"/>
    <property type="project" value="EnsemblFungi"/>
</dbReference>
<dbReference type="Gene3D" id="1.10.1420.10">
    <property type="match status" value="2"/>
</dbReference>
<keyword evidence="8" id="KW-0539">Nucleus</keyword>
<dbReference type="InterPro" id="IPR027417">
    <property type="entry name" value="P-loop_NTPase"/>
</dbReference>
<dbReference type="GO" id="GO:0007534">
    <property type="term" value="P:gene conversion at mating-type locus"/>
    <property type="evidence" value="ECO:0007669"/>
    <property type="project" value="EnsemblFungi"/>
</dbReference>
<dbReference type="GO" id="GO:0036297">
    <property type="term" value="P:interstrand cross-link repair"/>
    <property type="evidence" value="ECO:0007669"/>
    <property type="project" value="EnsemblFungi"/>
</dbReference>
<dbReference type="FunFam" id="3.40.50.300:FF:000925">
    <property type="entry name" value="DNA mismatch repair protein MSH2"/>
    <property type="match status" value="1"/>
</dbReference>
<dbReference type="GO" id="GO:0006311">
    <property type="term" value="P:meiotic gene conversion"/>
    <property type="evidence" value="ECO:0007669"/>
    <property type="project" value="EnsemblFungi"/>
</dbReference>
<dbReference type="EMBL" id="LFVZ01000009">
    <property type="protein sequence ID" value="KTW27744.1"/>
    <property type="molecule type" value="Genomic_DNA"/>
</dbReference>
<name>A0A0W4ZHA5_PNEC8</name>
<dbReference type="SUPFAM" id="SSF52540">
    <property type="entry name" value="P-loop containing nucleoside triphosphate hydrolases"/>
    <property type="match status" value="1"/>
</dbReference>
<keyword evidence="6" id="KW-0238">DNA-binding</keyword>
<dbReference type="PROSITE" id="PS00486">
    <property type="entry name" value="DNA_MISMATCH_REPAIR_2"/>
    <property type="match status" value="1"/>
</dbReference>
<dbReference type="PANTHER" id="PTHR11361:SF35">
    <property type="entry name" value="DNA MISMATCH REPAIR PROTEIN MSH2"/>
    <property type="match status" value="1"/>
</dbReference>
<proteinExistence type="inferred from homology"/>
<evidence type="ECO:0000256" key="3">
    <source>
        <dbReference type="ARBA" id="ARBA00019549"/>
    </source>
</evidence>
<dbReference type="InterPro" id="IPR036187">
    <property type="entry name" value="DNA_mismatch_repair_MutS_sf"/>
</dbReference>
<comment type="caution">
    <text evidence="11">The sequence shown here is derived from an EMBL/GenBank/DDBJ whole genome shotgun (WGS) entry which is preliminary data.</text>
</comment>
<dbReference type="Pfam" id="PF05190">
    <property type="entry name" value="MutS_IV"/>
    <property type="match status" value="1"/>
</dbReference>
<dbReference type="InterPro" id="IPR007696">
    <property type="entry name" value="DNA_mismatch_repair_MutS_core"/>
</dbReference>
<evidence type="ECO:0000256" key="8">
    <source>
        <dbReference type="ARBA" id="ARBA00023242"/>
    </source>
</evidence>
<dbReference type="Pfam" id="PF05192">
    <property type="entry name" value="MutS_III"/>
    <property type="match status" value="1"/>
</dbReference>
<dbReference type="GO" id="GO:0140664">
    <property type="term" value="F:ATP-dependent DNA damage sensor activity"/>
    <property type="evidence" value="ECO:0007669"/>
    <property type="project" value="InterPro"/>
</dbReference>
<dbReference type="GeneID" id="28936941"/>
<dbReference type="GO" id="GO:0043111">
    <property type="term" value="P:replication fork arrest"/>
    <property type="evidence" value="ECO:0007669"/>
    <property type="project" value="EnsemblFungi"/>
</dbReference>
<dbReference type="PANTHER" id="PTHR11361">
    <property type="entry name" value="DNA MISMATCH REPAIR PROTEIN MUTS FAMILY MEMBER"/>
    <property type="match status" value="1"/>
</dbReference>
<dbReference type="GO" id="GO:0000735">
    <property type="term" value="P:removal of nonhomologous ends"/>
    <property type="evidence" value="ECO:0007669"/>
    <property type="project" value="EnsemblFungi"/>
</dbReference>
<dbReference type="GO" id="GO:0032302">
    <property type="term" value="C:MutSbeta complex"/>
    <property type="evidence" value="ECO:0007669"/>
    <property type="project" value="EnsemblFungi"/>
</dbReference>
<keyword evidence="4" id="KW-0547">Nucleotide-binding</keyword>
<dbReference type="InterPro" id="IPR007861">
    <property type="entry name" value="DNA_mismatch_repair_MutS_clamp"/>
</dbReference>
<comment type="similarity">
    <text evidence="2">Belongs to the DNA mismatch repair MutS family.</text>
</comment>
<dbReference type="PIRSF" id="PIRSF005813">
    <property type="entry name" value="MSH2"/>
    <property type="match status" value="1"/>
</dbReference>
<dbReference type="NCBIfam" id="NF003810">
    <property type="entry name" value="PRK05399.1"/>
    <property type="match status" value="1"/>
</dbReference>
<dbReference type="InterPro" id="IPR011184">
    <property type="entry name" value="DNA_mismatch_repair_Msh2"/>
</dbReference>
<dbReference type="InterPro" id="IPR000432">
    <property type="entry name" value="DNA_mismatch_repair_MutS_C"/>
</dbReference>
<keyword evidence="12" id="KW-1185">Reference proteome</keyword>
<evidence type="ECO:0000313" key="11">
    <source>
        <dbReference type="EMBL" id="KTW27744.1"/>
    </source>
</evidence>
<dbReference type="GO" id="GO:0032301">
    <property type="term" value="C:MutSalpha complex"/>
    <property type="evidence" value="ECO:0007669"/>
    <property type="project" value="EnsemblFungi"/>
</dbReference>
<keyword evidence="7" id="KW-0234">DNA repair</keyword>
<sequence length="775" mass="89340">MALLAVKVLVKDNQRSIGIAFTDNLTKRFGISEFVDNELYNNYEFLLIQLNIKEVLMCFSEKENLELSKIKNIAKDLDIKIKEMSPKDFKIKNIEHELEGILQVNSLKMLSHIDNEICKDSISAIIKHLLTTCELMESEKFEIYKYNLSQYMKLDIPALKTLSLFPNANSESNASLYNLLNRCKTPIGSRLLAQWIKQPLMDQNEIEKRHTLVEAFFKNSRTMRMVEEFLKSFPDIYKLSRKFEKKATTLEEVVRVYQTIVKIPDLITALEEIEDVNYLPLIEETYLSKLRELYETFKKYIELVETTIDFKAMDNHEWVVKSEFDDSLCRFSDQLNEIKNTIQEEYIRVGEDLEQDTLKKLKLEQSEIYGWCLRLTRSQSHCIKNKDYIELSVLKSGIYFTSLTMRRLSNEYNDVMAQYKEQQKQLIKEIIEIAASFCPVMEQLGLVISQLDVIISFSNISVSSISPYVRPIMSKNNKIMLKGSRHPCLEIQSDISFISNDVNLERGVSEFLIITGPNMGGKSTYIRQVGLIVLMAQIGCFVPCEKAEISIFDSILARVGANDSQLKGISTFMAEMLETATILQTATSNSLIIIDELGRGTSTRDGFGLAWAISEYIINKINAFSLFATHFHELTELSKKYSIVRNLSVIVHLENNDKNKDVIFLYKVKPGICDQSFGIHVAKMINFPENVVKLAKRKADELENSVSIIDEEKYASQDIKIGTNILLQIMNDWKEKIKESDMSGLEMLNIFRNLVQEKYISDIQNNKWIQKIISE</sequence>
<dbReference type="GO" id="GO:0000710">
    <property type="term" value="P:meiotic mismatch repair"/>
    <property type="evidence" value="ECO:0007669"/>
    <property type="project" value="EnsemblFungi"/>
</dbReference>
<evidence type="ECO:0000256" key="7">
    <source>
        <dbReference type="ARBA" id="ARBA00023204"/>
    </source>
</evidence>
<protein>
    <recommendedName>
        <fullName evidence="9">DNA mismatch repair protein MSH2</fullName>
    </recommendedName>
    <alternativeName>
        <fullName evidence="3">DNA mismatch repair protein Msh2</fullName>
    </alternativeName>
</protein>
<evidence type="ECO:0000256" key="6">
    <source>
        <dbReference type="ARBA" id="ARBA00023125"/>
    </source>
</evidence>
<evidence type="ECO:0000313" key="12">
    <source>
        <dbReference type="Proteomes" id="UP000054454"/>
    </source>
</evidence>
<dbReference type="GO" id="GO:0032138">
    <property type="term" value="F:single base insertion or deletion binding"/>
    <property type="evidence" value="ECO:0007669"/>
    <property type="project" value="EnsemblFungi"/>
</dbReference>
<reference evidence="12" key="1">
    <citation type="journal article" date="2016" name="Nat. Commun.">
        <title>Genome analysis of three Pneumocystis species reveals adaptation mechanisms to life exclusively in mammalian hosts.</title>
        <authorList>
            <person name="Ma L."/>
            <person name="Chen Z."/>
            <person name="Huang D.W."/>
            <person name="Kutty G."/>
            <person name="Ishihara M."/>
            <person name="Wang H."/>
            <person name="Abouelleil A."/>
            <person name="Bishop L."/>
            <person name="Davey E."/>
            <person name="Deng R."/>
            <person name="Deng X."/>
            <person name="Fan L."/>
            <person name="Fantoni G."/>
            <person name="Fitzgerald M."/>
            <person name="Gogineni E."/>
            <person name="Goldberg J.M."/>
            <person name="Handley G."/>
            <person name="Hu X."/>
            <person name="Huber C."/>
            <person name="Jiao X."/>
            <person name="Jones K."/>
            <person name="Levin J.Z."/>
            <person name="Liu Y."/>
            <person name="Macdonald P."/>
            <person name="Melnikov A."/>
            <person name="Raley C."/>
            <person name="Sassi M."/>
            <person name="Sherman B.T."/>
            <person name="Song X."/>
            <person name="Sykes S."/>
            <person name="Tran B."/>
            <person name="Walsh L."/>
            <person name="Xia Y."/>
            <person name="Yang J."/>
            <person name="Young S."/>
            <person name="Zeng Q."/>
            <person name="Zheng X."/>
            <person name="Stephens R."/>
            <person name="Nusbaum C."/>
            <person name="Birren B.W."/>
            <person name="Azadi P."/>
            <person name="Lempicki R.A."/>
            <person name="Cuomo C.A."/>
            <person name="Kovacs J.A."/>
        </authorList>
    </citation>
    <scope>NUCLEOTIDE SEQUENCE [LARGE SCALE GENOMIC DNA]</scope>
    <source>
        <strain evidence="12">B80</strain>
    </source>
</reference>
<gene>
    <name evidence="11" type="ORF">T552_02183</name>
</gene>
<dbReference type="InterPro" id="IPR036678">
    <property type="entry name" value="MutS_con_dom_sf"/>
</dbReference>
<dbReference type="OrthoDB" id="295033at2759"/>
<dbReference type="AlphaFoldDB" id="A0A0W4ZHA5"/>
<dbReference type="GO" id="GO:0032137">
    <property type="term" value="F:guanine/thymine mispair binding"/>
    <property type="evidence" value="ECO:0007669"/>
    <property type="project" value="EnsemblFungi"/>
</dbReference>
<dbReference type="GO" id="GO:0016887">
    <property type="term" value="F:ATP hydrolysis activity"/>
    <property type="evidence" value="ECO:0007669"/>
    <property type="project" value="EnsemblFungi"/>
</dbReference>
<dbReference type="Pfam" id="PF00488">
    <property type="entry name" value="MutS_V"/>
    <property type="match status" value="1"/>
</dbReference>
<evidence type="ECO:0000256" key="1">
    <source>
        <dbReference type="ARBA" id="ARBA00004123"/>
    </source>
</evidence>
<evidence type="ECO:0000256" key="5">
    <source>
        <dbReference type="ARBA" id="ARBA00022840"/>
    </source>
</evidence>
<dbReference type="InterPro" id="IPR045076">
    <property type="entry name" value="MutS"/>
</dbReference>
<dbReference type="SMART" id="SM00533">
    <property type="entry name" value="MUTSd"/>
    <property type="match status" value="1"/>
</dbReference>
<evidence type="ECO:0000259" key="10">
    <source>
        <dbReference type="PROSITE" id="PS00486"/>
    </source>
</evidence>
<dbReference type="Gene3D" id="3.30.420.110">
    <property type="entry name" value="MutS, connector domain"/>
    <property type="match status" value="1"/>
</dbReference>
<dbReference type="InterPro" id="IPR007860">
    <property type="entry name" value="DNA_mmatch_repair_MutS_con_dom"/>
</dbReference>
<evidence type="ECO:0000256" key="9">
    <source>
        <dbReference type="ARBA" id="ARBA00073545"/>
    </source>
</evidence>
<dbReference type="GO" id="GO:0005524">
    <property type="term" value="F:ATP binding"/>
    <property type="evidence" value="ECO:0007669"/>
    <property type="project" value="UniProtKB-KW"/>
</dbReference>
<feature type="domain" description="DNA mismatch repair proteins mutS family" evidence="10">
    <location>
        <begin position="590"/>
        <end position="606"/>
    </location>
</feature>
<dbReference type="GO" id="GO:0000406">
    <property type="term" value="F:double-strand/single-strand DNA junction binding"/>
    <property type="evidence" value="ECO:0007669"/>
    <property type="project" value="EnsemblFungi"/>
</dbReference>
<evidence type="ECO:0000256" key="2">
    <source>
        <dbReference type="ARBA" id="ARBA00006271"/>
    </source>
</evidence>
<dbReference type="GO" id="GO:0030466">
    <property type="term" value="P:silent mating-type cassette heterochromatin formation"/>
    <property type="evidence" value="ECO:0007669"/>
    <property type="project" value="EnsemblFungi"/>
</dbReference>
<keyword evidence="7" id="KW-0227">DNA damage</keyword>
<keyword evidence="5" id="KW-0067">ATP-binding</keyword>
<dbReference type="GO" id="GO:0000400">
    <property type="term" value="F:four-way junction DNA binding"/>
    <property type="evidence" value="ECO:0007669"/>
    <property type="project" value="EnsemblFungi"/>
</dbReference>
<dbReference type="Gene3D" id="3.40.50.300">
    <property type="entry name" value="P-loop containing nucleotide triphosphate hydrolases"/>
    <property type="match status" value="1"/>
</dbReference>
<comment type="subcellular location">
    <subcellularLocation>
        <location evidence="1">Nucleus</location>
    </subcellularLocation>
</comment>
<dbReference type="GO" id="GO:0000228">
    <property type="term" value="C:nuclear chromosome"/>
    <property type="evidence" value="ECO:0007669"/>
    <property type="project" value="EnsemblFungi"/>
</dbReference>
<dbReference type="SUPFAM" id="SSF48334">
    <property type="entry name" value="DNA repair protein MutS, domain III"/>
    <property type="match status" value="1"/>
</dbReference>
<dbReference type="GO" id="GO:0000403">
    <property type="term" value="F:Y-form DNA binding"/>
    <property type="evidence" value="ECO:0007669"/>
    <property type="project" value="EnsemblFungi"/>
</dbReference>
<dbReference type="Proteomes" id="UP000054454">
    <property type="component" value="Unassembled WGS sequence"/>
</dbReference>
<dbReference type="RefSeq" id="XP_018225626.1">
    <property type="nucleotide sequence ID" value="XM_018370738.1"/>
</dbReference>
<dbReference type="FunFam" id="1.10.1420.10:FF:000003">
    <property type="entry name" value="DNA mismatch repair protein"/>
    <property type="match status" value="1"/>
</dbReference>
<accession>A0A0W4ZHA5</accession>
<dbReference type="Pfam" id="PF05188">
    <property type="entry name" value="MutS_II"/>
    <property type="match status" value="1"/>
</dbReference>
<dbReference type="VEuPathDB" id="FungiDB:T552_02183"/>
<evidence type="ECO:0000256" key="4">
    <source>
        <dbReference type="ARBA" id="ARBA00022741"/>
    </source>
</evidence>